<organism evidence="1 2">
    <name type="scientific">Caenorhabditis elegans</name>
    <dbReference type="NCBI Taxonomy" id="6239"/>
    <lineage>
        <taxon>Eukaryota</taxon>
        <taxon>Metazoa</taxon>
        <taxon>Ecdysozoa</taxon>
        <taxon>Nematoda</taxon>
        <taxon>Chromadorea</taxon>
        <taxon>Rhabditida</taxon>
        <taxon>Rhabditina</taxon>
        <taxon>Rhabditomorpha</taxon>
        <taxon>Rhabditoidea</taxon>
        <taxon>Rhabditidae</taxon>
        <taxon>Peloderinae</taxon>
        <taxon>Caenorhabditis</taxon>
    </lineage>
</organism>
<dbReference type="Bgee" id="WBGene00020845">
    <property type="expression patterns" value="Expressed in adult organism"/>
</dbReference>
<dbReference type="EMBL" id="BX284606">
    <property type="protein sequence ID" value="CCD65081.1"/>
    <property type="molecule type" value="Genomic_DNA"/>
</dbReference>
<dbReference type="CTD" id="188972"/>
<evidence type="ECO:0000313" key="2">
    <source>
        <dbReference type="Proteomes" id="UP000001940"/>
    </source>
</evidence>
<evidence type="ECO:0000313" key="1">
    <source>
        <dbReference type="EMBL" id="CCD65081.1"/>
    </source>
</evidence>
<dbReference type="WormBase" id="T27A10.5">
    <property type="protein sequence ID" value="CE07554"/>
    <property type="gene ID" value="WBGene00020845"/>
</dbReference>
<dbReference type="FunCoup" id="Q22819">
    <property type="interactions" value="226"/>
</dbReference>
<dbReference type="PaxDb" id="6239-T27A10.5"/>
<sequence>MFMAPVVPTKKTIEPKHYAHIVVWPHCENSKYLLYWLENELKLEVNVYELDGNSDKARIIWDAVFPGRPIDPKIVFAEVLKKTDFDYITLHHLSNRVRACIVHIENNI</sequence>
<dbReference type="GeneID" id="188972"/>
<dbReference type="AlphaFoldDB" id="Q22819"/>
<dbReference type="HOGENOM" id="CLU_2199344_0_0_1"/>
<dbReference type="UCSC" id="T27A10.5">
    <property type="organism name" value="c. elegans"/>
</dbReference>
<dbReference type="KEGG" id="cel:CELE_T27A10.5"/>
<dbReference type="AGR" id="WB:WBGene00020845"/>
<accession>Q22819</accession>
<protein>
    <submittedName>
        <fullName evidence="1">GST N-terminal domain-containing protein</fullName>
    </submittedName>
</protein>
<name>Q22819_CAEEL</name>
<dbReference type="PIR" id="C89500">
    <property type="entry name" value="C89500"/>
</dbReference>
<gene>
    <name evidence="1" type="ORF">CELE_T27A10.5</name>
    <name evidence="1 3" type="ORF">T27A10.5</name>
</gene>
<keyword evidence="2" id="KW-1185">Reference proteome</keyword>
<reference evidence="1 2" key="1">
    <citation type="journal article" date="1998" name="Science">
        <title>Genome sequence of the nematode C. elegans: a platform for investigating biology.</title>
        <authorList>
            <consortium name="The C. elegans sequencing consortium"/>
            <person name="Sulson J.E."/>
            <person name="Waterston R."/>
        </authorList>
    </citation>
    <scope>NUCLEOTIDE SEQUENCE [LARGE SCALE GENOMIC DNA]</scope>
    <source>
        <strain evidence="1 2">Bristol N2</strain>
    </source>
</reference>
<dbReference type="InParanoid" id="Q22819"/>
<evidence type="ECO:0000313" key="3">
    <source>
        <dbReference type="WormBase" id="T27A10.5"/>
    </source>
</evidence>
<dbReference type="Proteomes" id="UP000001940">
    <property type="component" value="Chromosome X"/>
</dbReference>
<dbReference type="RefSeq" id="NP_508614.1">
    <property type="nucleotide sequence ID" value="NM_076213.1"/>
</dbReference>
<proteinExistence type="predicted"/>